<gene>
    <name evidence="1" type="ORF">METZ01_LOCUS240833</name>
</gene>
<proteinExistence type="predicted"/>
<organism evidence="1">
    <name type="scientific">marine metagenome</name>
    <dbReference type="NCBI Taxonomy" id="408172"/>
    <lineage>
        <taxon>unclassified sequences</taxon>
        <taxon>metagenomes</taxon>
        <taxon>ecological metagenomes</taxon>
    </lineage>
</organism>
<reference evidence="1" key="1">
    <citation type="submission" date="2018-05" db="EMBL/GenBank/DDBJ databases">
        <authorList>
            <person name="Lanie J.A."/>
            <person name="Ng W.-L."/>
            <person name="Kazmierczak K.M."/>
            <person name="Andrzejewski T.M."/>
            <person name="Davidsen T.M."/>
            <person name="Wayne K.J."/>
            <person name="Tettelin H."/>
            <person name="Glass J.I."/>
            <person name="Rusch D."/>
            <person name="Podicherti R."/>
            <person name="Tsui H.-C.T."/>
            <person name="Winkler M.E."/>
        </authorList>
    </citation>
    <scope>NUCLEOTIDE SEQUENCE</scope>
</reference>
<accession>A0A382HL97</accession>
<dbReference type="EMBL" id="UINC01061904">
    <property type="protein sequence ID" value="SVB87979.1"/>
    <property type="molecule type" value="Genomic_DNA"/>
</dbReference>
<dbReference type="AlphaFoldDB" id="A0A382HL97"/>
<sequence>MIRDKDIEGRIKRGKKSQLKTHKEIKVYQRFETPANNFNVSELDVKSLPLSEREMEILRKQGKVVKCPYHGPQES</sequence>
<protein>
    <submittedName>
        <fullName evidence="1">Uncharacterized protein</fullName>
    </submittedName>
</protein>
<evidence type="ECO:0000313" key="1">
    <source>
        <dbReference type="EMBL" id="SVB87979.1"/>
    </source>
</evidence>
<name>A0A382HL97_9ZZZZ</name>